<evidence type="ECO:0000313" key="1">
    <source>
        <dbReference type="EMBL" id="GAC27648.1"/>
    </source>
</evidence>
<evidence type="ECO:0000313" key="2">
    <source>
        <dbReference type="Proteomes" id="UP000006251"/>
    </source>
</evidence>
<dbReference type="Proteomes" id="UP000006251">
    <property type="component" value="Unassembled WGS sequence"/>
</dbReference>
<dbReference type="InterPro" id="IPR006439">
    <property type="entry name" value="HAD-SF_hydro_IA"/>
</dbReference>
<dbReference type="SUPFAM" id="SSF56784">
    <property type="entry name" value="HAD-like"/>
    <property type="match status" value="1"/>
</dbReference>
<sequence length="230" mass="25518">MRAIIFGGIGTIANTSYLQRKAFNTAFEQLSIAWHWGEEEYRRLIVETGGESRIGQYNEKYGGLPKGILPQQVHELKSNLFHNFMNNSKLPLRQGVKWVIDHAKFNNIKLAFATTTSRKNIDILLSSTGLDPSIFDIISNRALVDAPKPEPEVYQYCLNKLNVGANNSVAIEDASSGVEAAVSAGIKCVAFPNEFTANHNYLDAIEKTGDLRESAYLSAFFTSQEGLIKN</sequence>
<dbReference type="PANTHER" id="PTHR42896">
    <property type="entry name" value="XYLULOSE-1,5-BISPHOSPHATE (XUBP) PHOSPHATASE"/>
    <property type="match status" value="1"/>
</dbReference>
<gene>
    <name evidence="1" type="primary">cbbY</name>
    <name evidence="1" type="ORF">GPAL_0768</name>
</gene>
<dbReference type="RefSeq" id="WP_006009410.1">
    <property type="nucleotide sequence ID" value="NZ_AUAV01000008.1"/>
</dbReference>
<dbReference type="Gene3D" id="1.10.150.240">
    <property type="entry name" value="Putative phosphatase, domain 2"/>
    <property type="match status" value="1"/>
</dbReference>
<dbReference type="InterPro" id="IPR023214">
    <property type="entry name" value="HAD_sf"/>
</dbReference>
<dbReference type="PANTHER" id="PTHR42896:SF2">
    <property type="entry name" value="CBBY-LIKE PROTEIN"/>
    <property type="match status" value="1"/>
</dbReference>
<protein>
    <submittedName>
        <fullName evidence="1">Protein CbbY</fullName>
    </submittedName>
</protein>
<organism evidence="1 2">
    <name type="scientific">Brumicola pallidula DSM 14239 = ACAM 615</name>
    <dbReference type="NCBI Taxonomy" id="1121922"/>
    <lineage>
        <taxon>Bacteria</taxon>
        <taxon>Pseudomonadati</taxon>
        <taxon>Pseudomonadota</taxon>
        <taxon>Gammaproteobacteria</taxon>
        <taxon>Alteromonadales</taxon>
        <taxon>Alteromonadaceae</taxon>
        <taxon>Brumicola</taxon>
    </lineage>
</organism>
<reference evidence="2" key="1">
    <citation type="journal article" date="2014" name="Environ. Microbiol.">
        <title>Comparative genomics of the marine bacterial genus Glaciecola reveals the high degree of genomic diversity and genomic characteristic for cold adaptation.</title>
        <authorList>
            <person name="Qin Q.L."/>
            <person name="Xie B.B."/>
            <person name="Yu Y."/>
            <person name="Shu Y.L."/>
            <person name="Rong J.C."/>
            <person name="Zhang Y.J."/>
            <person name="Zhao D.L."/>
            <person name="Chen X.L."/>
            <person name="Zhang X.Y."/>
            <person name="Chen B."/>
            <person name="Zhou B.C."/>
            <person name="Zhang Y.Z."/>
        </authorList>
    </citation>
    <scope>NUCLEOTIDE SEQUENCE [LARGE SCALE GENOMIC DNA]</scope>
    <source>
        <strain evidence="2">ACAM 615</strain>
    </source>
</reference>
<keyword evidence="2" id="KW-1185">Reference proteome</keyword>
<dbReference type="EMBL" id="BAEQ01000014">
    <property type="protein sequence ID" value="GAC27648.1"/>
    <property type="molecule type" value="Genomic_DNA"/>
</dbReference>
<dbReference type="InterPro" id="IPR041492">
    <property type="entry name" value="HAD_2"/>
</dbReference>
<dbReference type="Pfam" id="PF13419">
    <property type="entry name" value="HAD_2"/>
    <property type="match status" value="1"/>
</dbReference>
<comment type="caution">
    <text evidence="1">The sequence shown here is derived from an EMBL/GenBank/DDBJ whole genome shotgun (WGS) entry which is preliminary data.</text>
</comment>
<name>K6ZFF4_9ALTE</name>
<dbReference type="InterPro" id="IPR036412">
    <property type="entry name" value="HAD-like_sf"/>
</dbReference>
<dbReference type="Gene3D" id="3.40.50.1000">
    <property type="entry name" value="HAD superfamily/HAD-like"/>
    <property type="match status" value="1"/>
</dbReference>
<proteinExistence type="predicted"/>
<dbReference type="AlphaFoldDB" id="K6ZFF4"/>
<dbReference type="NCBIfam" id="TIGR01509">
    <property type="entry name" value="HAD-SF-IA-v3"/>
    <property type="match status" value="1"/>
</dbReference>
<dbReference type="InterPro" id="IPR044999">
    <property type="entry name" value="CbbY-like"/>
</dbReference>
<accession>K6ZFF4</accession>
<dbReference type="GO" id="GO:0016787">
    <property type="term" value="F:hydrolase activity"/>
    <property type="evidence" value="ECO:0007669"/>
    <property type="project" value="InterPro"/>
</dbReference>
<dbReference type="STRING" id="1121922.GCA_000428905_01871"/>
<dbReference type="InterPro" id="IPR023198">
    <property type="entry name" value="PGP-like_dom2"/>
</dbReference>
<dbReference type="OrthoDB" id="9782449at2"/>